<gene>
    <name evidence="1" type="ORF">KCX82_10985</name>
</gene>
<reference evidence="1" key="2">
    <citation type="submission" date="2021-04" db="EMBL/GenBank/DDBJ databases">
        <authorList>
            <person name="Liu J."/>
        </authorList>
    </citation>
    <scope>NUCLEOTIDE SEQUENCE</scope>
    <source>
        <strain evidence="1">BAD-6</strain>
    </source>
</reference>
<dbReference type="InterPro" id="IPR027304">
    <property type="entry name" value="Trigger_fact/SurA_dom_sf"/>
</dbReference>
<dbReference type="AlphaFoldDB" id="A0A8J8B260"/>
<sequence>MRKIAISLTLVVILLFGIVAVNASQKDPSSAGAWIGSALRDILSSNERTLDSSESPDRIVGTILGEEIEAKDLEVRAKLFELAGSDNPLEDAWDSMKVQAYEKQFAEEHNIYPTEKEIIEFTEKQRALVESTPDGKAYSKAVIEAAGMTEDEYWNDYKIRKESPAHLTSIKVAEYLETNNLPELDKEKIKEKVKAEITDEKIKEKF</sequence>
<protein>
    <recommendedName>
        <fullName evidence="3">SurA N-terminal domain-containing protein</fullName>
    </recommendedName>
</protein>
<accession>A0A8J8B260</accession>
<evidence type="ECO:0000313" key="2">
    <source>
        <dbReference type="Proteomes" id="UP000675664"/>
    </source>
</evidence>
<organism evidence="1 2">
    <name type="scientific">Sinanaerobacter chloroacetimidivorans</name>
    <dbReference type="NCBI Taxonomy" id="2818044"/>
    <lineage>
        <taxon>Bacteria</taxon>
        <taxon>Bacillati</taxon>
        <taxon>Bacillota</taxon>
        <taxon>Clostridia</taxon>
        <taxon>Peptostreptococcales</taxon>
        <taxon>Anaerovoracaceae</taxon>
        <taxon>Sinanaerobacter</taxon>
    </lineage>
</organism>
<evidence type="ECO:0000313" key="1">
    <source>
        <dbReference type="EMBL" id="MBR0598402.1"/>
    </source>
</evidence>
<evidence type="ECO:0008006" key="3">
    <source>
        <dbReference type="Google" id="ProtNLM"/>
    </source>
</evidence>
<dbReference type="Proteomes" id="UP000675664">
    <property type="component" value="Unassembled WGS sequence"/>
</dbReference>
<reference evidence="1" key="1">
    <citation type="submission" date="2021-04" db="EMBL/GenBank/DDBJ databases">
        <title>Sinoanaerobacter chloroacetimidivorans sp. nov., an obligate anaerobic bacterium isolated from anaerobic sludge.</title>
        <authorList>
            <person name="Bao Y."/>
        </authorList>
    </citation>
    <scope>NUCLEOTIDE SEQUENCE</scope>
    <source>
        <strain evidence="1">BAD-6</strain>
    </source>
</reference>
<dbReference type="RefSeq" id="WP_227018527.1">
    <property type="nucleotide sequence ID" value="NZ_JAGSND010000006.1"/>
</dbReference>
<keyword evidence="2" id="KW-1185">Reference proteome</keyword>
<proteinExistence type="predicted"/>
<dbReference type="SUPFAM" id="SSF109998">
    <property type="entry name" value="Triger factor/SurA peptide-binding domain-like"/>
    <property type="match status" value="1"/>
</dbReference>
<comment type="caution">
    <text evidence="1">The sequence shown here is derived from an EMBL/GenBank/DDBJ whole genome shotgun (WGS) entry which is preliminary data.</text>
</comment>
<dbReference type="EMBL" id="JAGSND010000006">
    <property type="protein sequence ID" value="MBR0598402.1"/>
    <property type="molecule type" value="Genomic_DNA"/>
</dbReference>
<name>A0A8J8B260_9FIRM</name>